<evidence type="ECO:0000259" key="6">
    <source>
        <dbReference type="PROSITE" id="PS50113"/>
    </source>
</evidence>
<evidence type="ECO:0000313" key="9">
    <source>
        <dbReference type="Proteomes" id="UP000501726"/>
    </source>
</evidence>
<dbReference type="InterPro" id="IPR050469">
    <property type="entry name" value="Diguanylate_Cyclase"/>
</dbReference>
<evidence type="ECO:0000259" key="7">
    <source>
        <dbReference type="PROSITE" id="PS50887"/>
    </source>
</evidence>
<dbReference type="FunFam" id="3.30.70.270:FF:000001">
    <property type="entry name" value="Diguanylate cyclase domain protein"/>
    <property type="match status" value="1"/>
</dbReference>
<dbReference type="CDD" id="cd01949">
    <property type="entry name" value="GGDEF"/>
    <property type="match status" value="1"/>
</dbReference>
<comment type="catalytic activity">
    <reaction evidence="3">
        <text>2 GTP = 3',3'-c-di-GMP + 2 diphosphate</text>
        <dbReference type="Rhea" id="RHEA:24898"/>
        <dbReference type="ChEBI" id="CHEBI:33019"/>
        <dbReference type="ChEBI" id="CHEBI:37565"/>
        <dbReference type="ChEBI" id="CHEBI:58805"/>
        <dbReference type="EC" id="2.7.7.65"/>
    </reaction>
</comment>
<dbReference type="InterPro" id="IPR029150">
    <property type="entry name" value="dCache_3"/>
</dbReference>
<evidence type="ECO:0000259" key="5">
    <source>
        <dbReference type="PROSITE" id="PS50112"/>
    </source>
</evidence>
<gene>
    <name evidence="8" type="ORF">THMIRHAS_23880</name>
</gene>
<dbReference type="SMART" id="SM00086">
    <property type="entry name" value="PAC"/>
    <property type="match status" value="2"/>
</dbReference>
<dbReference type="InterPro" id="IPR000700">
    <property type="entry name" value="PAS-assoc_C"/>
</dbReference>
<dbReference type="SUPFAM" id="SSF55073">
    <property type="entry name" value="Nucleotide cyclase"/>
    <property type="match status" value="1"/>
</dbReference>
<feature type="domain" description="PAS" evidence="5">
    <location>
        <begin position="354"/>
        <end position="407"/>
    </location>
</feature>
<feature type="domain" description="GGDEF" evidence="7">
    <location>
        <begin position="749"/>
        <end position="878"/>
    </location>
</feature>
<dbReference type="Gene3D" id="3.30.70.270">
    <property type="match status" value="1"/>
</dbReference>
<feature type="domain" description="PAC" evidence="6">
    <location>
        <begin position="542"/>
        <end position="593"/>
    </location>
</feature>
<dbReference type="InterPro" id="IPR013655">
    <property type="entry name" value="PAS_fold_3"/>
</dbReference>
<feature type="domain" description="PAC" evidence="6">
    <location>
        <begin position="410"/>
        <end position="462"/>
    </location>
</feature>
<dbReference type="InterPro" id="IPR000014">
    <property type="entry name" value="PAS"/>
</dbReference>
<dbReference type="AlphaFoldDB" id="A0A6F8PY05"/>
<dbReference type="InterPro" id="IPR043128">
    <property type="entry name" value="Rev_trsase/Diguanyl_cyclase"/>
</dbReference>
<dbReference type="InterPro" id="IPR035965">
    <property type="entry name" value="PAS-like_dom_sf"/>
</dbReference>
<dbReference type="Gene3D" id="2.10.70.100">
    <property type="match status" value="1"/>
</dbReference>
<comment type="cofactor">
    <cofactor evidence="1">
        <name>Mg(2+)</name>
        <dbReference type="ChEBI" id="CHEBI:18420"/>
    </cofactor>
</comment>
<evidence type="ECO:0000256" key="4">
    <source>
        <dbReference type="SAM" id="Phobius"/>
    </source>
</evidence>
<keyword evidence="9" id="KW-1185">Reference proteome</keyword>
<dbReference type="InterPro" id="IPR029787">
    <property type="entry name" value="Nucleotide_cyclase"/>
</dbReference>
<dbReference type="InterPro" id="IPR000160">
    <property type="entry name" value="GGDEF_dom"/>
</dbReference>
<sequence>MLVAVLLFWNYQERHQEILNAQNHLVDVTQKSLIHGFANNAELIFENVIDKPFYQQRLYEANTADEARRQELRDEIFNRLFPLYNSMDKFKLKQLHFHLHNNDSFLRFHRPNKFGDNLSEVRATVSYVNRTGMAVQGFEEGRIFNGYRFVFPLFWNKKPVGSVETSVSMKVIMDAMARELTGKVSFIIRRDIVEAKVFQNEMSNYEVTPFSDDFMYEIGLMHLNTRLQFAQVLQAWSEQQTLDALNSDQVTSGLVNVNGQGYMVSLLPVRNAISHKVVGYMVYFQEDEKSLAEMAKFFLAFFLIITITALVLYLLYLSRRNEKELKQSKQALRVGLQRFEKAQQISQLGTWEFDLTSEELYWSDQIFRMIGERPQSFVPTYERFLSFVHPDDRENLDFTFRYALAHGTPYNIKHRIFRSDGSMLFVEEECEHKLDNNGVVVRSIGTMHDITEMVEREQKLERLGERYQALVERLPNLVYCYSWEPNRRWKIDFANASSRFYTGQYAYELLAKEVEFLQFIHPSHVERVRQHIFSAVEAGKPYELEYRVKRPDGTELFVSDTGQKVLDENGRLQIEGVMTDVTAQRRALDKLQKFIDTQKSMVILTDGHLMSFANQAYFDFFGIDRARSTETSVQRCICDYFEQGEHFFDLTKMQIEDRHWVDAMLRLSSSDRNVAIKNQRGELMTFAVEISQFDERSFVISFQDISSAFLEKLMWRQKASIDSLTGAYNRHFFDLSITSFIKLVRRNKKKTGLLMLDIDHFKQVNDQFGHAKGDEVLRQLCALLKNNLRESDLLVRWGGEEFLIVMAVEDVISLNRVAEELRLNVEKHLHSLPKGITCSFGGTLIDGLHDIDTAIERADSGLYHVKAHGRNGYHFVESPALETNTQSED</sequence>
<keyword evidence="4" id="KW-0812">Transmembrane</keyword>
<dbReference type="GO" id="GO:0052621">
    <property type="term" value="F:diguanylate cyclase activity"/>
    <property type="evidence" value="ECO:0007669"/>
    <property type="project" value="UniProtKB-EC"/>
</dbReference>
<feature type="transmembrane region" description="Helical" evidence="4">
    <location>
        <begin position="297"/>
        <end position="317"/>
    </location>
</feature>
<feature type="domain" description="PAS" evidence="5">
    <location>
        <begin position="463"/>
        <end position="539"/>
    </location>
</feature>
<dbReference type="EMBL" id="AP021889">
    <property type="protein sequence ID" value="BBP47015.1"/>
    <property type="molecule type" value="Genomic_DNA"/>
</dbReference>
<dbReference type="Gene3D" id="3.30.450.20">
    <property type="entry name" value="PAS domain"/>
    <property type="match status" value="2"/>
</dbReference>
<dbReference type="SMART" id="SM00091">
    <property type="entry name" value="PAS"/>
    <property type="match status" value="3"/>
</dbReference>
<dbReference type="KEGG" id="tse:THMIRHAS_23880"/>
<dbReference type="Pfam" id="PF00990">
    <property type="entry name" value="GGDEF"/>
    <property type="match status" value="1"/>
</dbReference>
<dbReference type="Pfam" id="PF14827">
    <property type="entry name" value="dCache_3"/>
    <property type="match status" value="1"/>
</dbReference>
<evidence type="ECO:0000256" key="1">
    <source>
        <dbReference type="ARBA" id="ARBA00001946"/>
    </source>
</evidence>
<dbReference type="PROSITE" id="PS50113">
    <property type="entry name" value="PAC"/>
    <property type="match status" value="2"/>
</dbReference>
<evidence type="ECO:0000313" key="8">
    <source>
        <dbReference type="EMBL" id="BBP47015.1"/>
    </source>
</evidence>
<dbReference type="InterPro" id="IPR001610">
    <property type="entry name" value="PAC"/>
</dbReference>
<keyword evidence="4" id="KW-0472">Membrane</keyword>
<proteinExistence type="predicted"/>
<dbReference type="PROSITE" id="PS50887">
    <property type="entry name" value="GGDEF"/>
    <property type="match status" value="1"/>
</dbReference>
<dbReference type="SMART" id="SM00267">
    <property type="entry name" value="GGDEF"/>
    <property type="match status" value="1"/>
</dbReference>
<evidence type="ECO:0000256" key="3">
    <source>
        <dbReference type="ARBA" id="ARBA00034247"/>
    </source>
</evidence>
<name>A0A6F8PY05_9GAMM</name>
<dbReference type="Proteomes" id="UP000501726">
    <property type="component" value="Chromosome"/>
</dbReference>
<dbReference type="SUPFAM" id="SSF55785">
    <property type="entry name" value="PYP-like sensor domain (PAS domain)"/>
    <property type="match status" value="2"/>
</dbReference>
<dbReference type="PANTHER" id="PTHR45138">
    <property type="entry name" value="REGULATORY COMPONENTS OF SENSORY TRANSDUCTION SYSTEM"/>
    <property type="match status" value="1"/>
</dbReference>
<organism evidence="8 9">
    <name type="scientific">Thiosulfatimonas sediminis</name>
    <dbReference type="NCBI Taxonomy" id="2675054"/>
    <lineage>
        <taxon>Bacteria</taxon>
        <taxon>Pseudomonadati</taxon>
        <taxon>Pseudomonadota</taxon>
        <taxon>Gammaproteobacteria</taxon>
        <taxon>Thiotrichales</taxon>
        <taxon>Piscirickettsiaceae</taxon>
        <taxon>Thiosulfatimonas</taxon>
    </lineage>
</organism>
<dbReference type="CDD" id="cd00130">
    <property type="entry name" value="PAS"/>
    <property type="match status" value="2"/>
</dbReference>
<dbReference type="PROSITE" id="PS50112">
    <property type="entry name" value="PAS"/>
    <property type="match status" value="2"/>
</dbReference>
<keyword evidence="4" id="KW-1133">Transmembrane helix</keyword>
<dbReference type="Pfam" id="PF08447">
    <property type="entry name" value="PAS_3"/>
    <property type="match status" value="2"/>
</dbReference>
<dbReference type="PANTHER" id="PTHR45138:SF9">
    <property type="entry name" value="DIGUANYLATE CYCLASE DGCM-RELATED"/>
    <property type="match status" value="1"/>
</dbReference>
<dbReference type="NCBIfam" id="TIGR00229">
    <property type="entry name" value="sensory_box"/>
    <property type="match status" value="2"/>
</dbReference>
<accession>A0A6F8PY05</accession>
<reference evidence="9" key="1">
    <citation type="submission" date="2019-11" db="EMBL/GenBank/DDBJ databases">
        <title>Isolation and characterization of two novel species in the genus Thiomicrorhabdus.</title>
        <authorList>
            <person name="Mochizuki J."/>
            <person name="Kojima H."/>
            <person name="Fukui M."/>
        </authorList>
    </citation>
    <scope>NUCLEOTIDE SEQUENCE [LARGE SCALE GENOMIC DNA]</scope>
    <source>
        <strain evidence="9">aks77</strain>
    </source>
</reference>
<protein>
    <recommendedName>
        <fullName evidence="2">diguanylate cyclase</fullName>
        <ecNumber evidence="2">2.7.7.65</ecNumber>
    </recommendedName>
</protein>
<dbReference type="EC" id="2.7.7.65" evidence="2"/>
<dbReference type="NCBIfam" id="TIGR00254">
    <property type="entry name" value="GGDEF"/>
    <property type="match status" value="1"/>
</dbReference>
<evidence type="ECO:0000256" key="2">
    <source>
        <dbReference type="ARBA" id="ARBA00012528"/>
    </source>
</evidence>